<evidence type="ECO:0000313" key="1">
    <source>
        <dbReference type="EMBL" id="OCG74736.1"/>
    </source>
</evidence>
<dbReference type="EMBL" id="LXMD01000021">
    <property type="protein sequence ID" value="OCG74736.1"/>
    <property type="molecule type" value="Genomic_DNA"/>
</dbReference>
<proteinExistence type="predicted"/>
<keyword evidence="2" id="KW-1185">Reference proteome</keyword>
<gene>
    <name evidence="1" type="ORF">A7J15_04185</name>
</gene>
<sequence>MDLESVFARARERLAPVPREGLGRLVVPGGLRRALGGQPRIVPDGEAWRVGVLLLADDAVYEVGDVLRAAPERRRGFTAESARQRAQAAAMCIRGGFAEGATVNVDHTRIDLAAVAAGGASGPLDGRGETVTVRWTSGGARMPLETYLRERIDMILGG</sequence>
<dbReference type="AlphaFoldDB" id="A0A1B9NDQ9"/>
<dbReference type="STRING" id="904291.A7J15_04185"/>
<dbReference type="RefSeq" id="WP_067024951.1">
    <property type="nucleotide sequence ID" value="NZ_CP038256.1"/>
</dbReference>
<dbReference type="OrthoDB" id="5122834at2"/>
<reference evidence="1 2" key="1">
    <citation type="submission" date="2016-05" db="EMBL/GenBank/DDBJ databases">
        <authorList>
            <person name="Lavstsen T."/>
            <person name="Jespersen J.S."/>
        </authorList>
    </citation>
    <scope>NUCLEOTIDE SEQUENCE [LARGE SCALE GENOMIC DNA]</scope>
    <source>
        <strain evidence="1 2">YLB-01</strain>
    </source>
</reference>
<dbReference type="Proteomes" id="UP000093355">
    <property type="component" value="Unassembled WGS sequence"/>
</dbReference>
<accession>A0A1B9NDQ9</accession>
<name>A0A1B9NDQ9_9MICO</name>
<evidence type="ECO:0000313" key="2">
    <source>
        <dbReference type="Proteomes" id="UP000093355"/>
    </source>
</evidence>
<comment type="caution">
    <text evidence="1">The sequence shown here is derived from an EMBL/GenBank/DDBJ whole genome shotgun (WGS) entry which is preliminary data.</text>
</comment>
<protein>
    <submittedName>
        <fullName evidence="1">Uncharacterized protein</fullName>
    </submittedName>
</protein>
<organism evidence="1 2">
    <name type="scientific">Microbacterium sediminis</name>
    <dbReference type="NCBI Taxonomy" id="904291"/>
    <lineage>
        <taxon>Bacteria</taxon>
        <taxon>Bacillati</taxon>
        <taxon>Actinomycetota</taxon>
        <taxon>Actinomycetes</taxon>
        <taxon>Micrococcales</taxon>
        <taxon>Microbacteriaceae</taxon>
        <taxon>Microbacterium</taxon>
    </lineage>
</organism>